<name>A0A7C9D9V5_OPUST</name>
<dbReference type="AlphaFoldDB" id="A0A7C9D9V5"/>
<reference evidence="2" key="1">
    <citation type="journal article" date="2013" name="J. Plant Res.">
        <title>Effect of fungi and light on seed germination of three Opuntia species from semiarid lands of central Mexico.</title>
        <authorList>
            <person name="Delgado-Sanchez P."/>
            <person name="Jimenez-Bremont J.F."/>
            <person name="Guerrero-Gonzalez Mde L."/>
            <person name="Flores J."/>
        </authorList>
    </citation>
    <scope>NUCLEOTIDE SEQUENCE</scope>
    <source>
        <tissue evidence="2">Cladode</tissue>
    </source>
</reference>
<dbReference type="EMBL" id="GISG01102684">
    <property type="protein sequence ID" value="MBA4637026.1"/>
    <property type="molecule type" value="Transcribed_RNA"/>
</dbReference>
<evidence type="ECO:0000256" key="1">
    <source>
        <dbReference type="SAM" id="MobiDB-lite"/>
    </source>
</evidence>
<reference evidence="2" key="2">
    <citation type="submission" date="2020-07" db="EMBL/GenBank/DDBJ databases">
        <authorList>
            <person name="Vera ALvarez R."/>
            <person name="Arias-Moreno D.M."/>
            <person name="Jimenez-Jacinto V."/>
            <person name="Jimenez-Bremont J.F."/>
            <person name="Swaminathan K."/>
            <person name="Moose S.P."/>
            <person name="Guerrero-Gonzalez M.L."/>
            <person name="Marino-Ramirez L."/>
            <person name="Landsman D."/>
            <person name="Rodriguez-Kessler M."/>
            <person name="Delgado-Sanchez P."/>
        </authorList>
    </citation>
    <scope>NUCLEOTIDE SEQUENCE</scope>
    <source>
        <tissue evidence="2">Cladode</tissue>
    </source>
</reference>
<evidence type="ECO:0000313" key="2">
    <source>
        <dbReference type="EMBL" id="MBA4637026.1"/>
    </source>
</evidence>
<proteinExistence type="predicted"/>
<feature type="region of interest" description="Disordered" evidence="1">
    <location>
        <begin position="53"/>
        <end position="81"/>
    </location>
</feature>
<feature type="compositionally biased region" description="Low complexity" evidence="1">
    <location>
        <begin position="53"/>
        <end position="68"/>
    </location>
</feature>
<sequence>MPFCTNFLKFLGPTPGIVSKSGFTLAPPAIFALLCNFTLGFPTSLLSFTPVSLSYPSSSSSLSSSSSPFDGDTDPSPAAVWNQAKRDPLRVSLKTVQAR</sequence>
<accession>A0A7C9D9V5</accession>
<protein>
    <submittedName>
        <fullName evidence="2">Uncharacterized protein</fullName>
    </submittedName>
</protein>
<organism evidence="2">
    <name type="scientific">Opuntia streptacantha</name>
    <name type="common">Prickly pear cactus</name>
    <name type="synonym">Opuntia cardona</name>
    <dbReference type="NCBI Taxonomy" id="393608"/>
    <lineage>
        <taxon>Eukaryota</taxon>
        <taxon>Viridiplantae</taxon>
        <taxon>Streptophyta</taxon>
        <taxon>Embryophyta</taxon>
        <taxon>Tracheophyta</taxon>
        <taxon>Spermatophyta</taxon>
        <taxon>Magnoliopsida</taxon>
        <taxon>eudicotyledons</taxon>
        <taxon>Gunneridae</taxon>
        <taxon>Pentapetalae</taxon>
        <taxon>Caryophyllales</taxon>
        <taxon>Cactineae</taxon>
        <taxon>Cactaceae</taxon>
        <taxon>Opuntioideae</taxon>
        <taxon>Opuntia</taxon>
    </lineage>
</organism>